<dbReference type="EMBL" id="JAGRRH010000015">
    <property type="protein sequence ID" value="KAG7357379.1"/>
    <property type="molecule type" value="Genomic_DNA"/>
</dbReference>
<evidence type="ECO:0000256" key="1">
    <source>
        <dbReference type="SAM" id="MobiDB-lite"/>
    </source>
</evidence>
<dbReference type="Proteomes" id="UP000693970">
    <property type="component" value="Unassembled WGS sequence"/>
</dbReference>
<evidence type="ECO:0000259" key="2">
    <source>
        <dbReference type="Pfam" id="PF03184"/>
    </source>
</evidence>
<name>A0A9K3L7N6_9STRA</name>
<sequence>MSLNNNDPQHHHHMDHHHHHDQQQPHLHHDPNMEPIHLTGRHVGQCSLGFECSAPGEELSDEFKCRYCGKQLHGFVSGCSKPRNEADFRDGVICKDQPCVAMLPNDDDDHQHDAAMMEQQLANNMYTQQPHDGVQRSAAMGHPEFLWQTQRAKRKRDPTKPKPTRQRYTKDQKETILGMYLENPNAKLQDVAKEFGIPEGTLRGWYDENKRNKAQAEQTQPGYHAEDESTTAAASLQNTSPEMEQEEPQKKRRMRYSNETKIQVILALETRPNASVKDVAKEFGVAVGTARGWIEEADKIQKQATENRRAGAKANPSKDPMRKIWDAILRLFELNSRLPDAQQLDLNVAVVKAIGIQARDILLDRYKHDKSILSETEAKSIDKFKASETWARKWAKDHQVISAKSSANPMVVAQDRLVELQHIVAGYPSEHVYAMATTSLFYRILPHQTYVSTIDDKMMRACKGLKSKDRLTLYICVNETGKDKLPIACIGKYDNPACIQVHAQQILPYLSQKQALSDAGTFQRWWRSTFLPHVRSRYQNGEKILLLVDADGPCKADLLKDPTGQVRVEALPVSPNAGQKNSDDSPNSIQQVFGGVVKDETASSKREAPQCQPMAFDIIETIKRRYRYRLLQEIMNAYSERIPRRKIANNADYPISSRGLREGSMVNLCDAMRLLDGIWSEVASTTIIRSWQRTKLRLKQMIPPEFETKRGSRIKSEKRQTTREKKQLVDDLQAFLASHDKHGLVGDDGPNMMEEAVENLKACFLYSDETLISQQEIFDSLEEWIFLEESDPVVNLFREEIKEEMNILYLAGLEEMPETTIPEADEPEEPELEESKIKANSTKAEELDYEKAVELAGNIKATAVKLLRNGNILGDLAVKLDDATDSIFSLLRKQQAAAKEKQEMEEAQSTMKRTPKQKSPQENAADADSMPPPAPIQGPSAAQLDENVMTGVDLSDITVTDIAGATVSV</sequence>
<dbReference type="Pfam" id="PF03184">
    <property type="entry name" value="DDE_1"/>
    <property type="match status" value="1"/>
</dbReference>
<dbReference type="GO" id="GO:0003677">
    <property type="term" value="F:DNA binding"/>
    <property type="evidence" value="ECO:0007669"/>
    <property type="project" value="InterPro"/>
</dbReference>
<organism evidence="3 4">
    <name type="scientific">Nitzschia inconspicua</name>
    <dbReference type="NCBI Taxonomy" id="303405"/>
    <lineage>
        <taxon>Eukaryota</taxon>
        <taxon>Sar</taxon>
        <taxon>Stramenopiles</taxon>
        <taxon>Ochrophyta</taxon>
        <taxon>Bacillariophyta</taxon>
        <taxon>Bacillariophyceae</taxon>
        <taxon>Bacillariophycidae</taxon>
        <taxon>Bacillariales</taxon>
        <taxon>Bacillariaceae</taxon>
        <taxon>Nitzschia</taxon>
    </lineage>
</organism>
<dbReference type="GO" id="GO:0004519">
    <property type="term" value="F:endonuclease activity"/>
    <property type="evidence" value="ECO:0007669"/>
    <property type="project" value="UniProtKB-KW"/>
</dbReference>
<dbReference type="PANTHER" id="PTHR19303">
    <property type="entry name" value="TRANSPOSON"/>
    <property type="match status" value="1"/>
</dbReference>
<feature type="compositionally biased region" description="Polar residues" evidence="1">
    <location>
        <begin position="230"/>
        <end position="242"/>
    </location>
</feature>
<dbReference type="OrthoDB" id="118520at2759"/>
<dbReference type="InterPro" id="IPR002514">
    <property type="entry name" value="Transposase_8"/>
</dbReference>
<reference evidence="3" key="1">
    <citation type="journal article" date="2021" name="Sci. Rep.">
        <title>Diploid genomic architecture of Nitzschia inconspicua, an elite biomass production diatom.</title>
        <authorList>
            <person name="Oliver A."/>
            <person name="Podell S."/>
            <person name="Pinowska A."/>
            <person name="Traller J.C."/>
            <person name="Smith S.R."/>
            <person name="McClure R."/>
            <person name="Beliaev A."/>
            <person name="Bohutskyi P."/>
            <person name="Hill E.A."/>
            <person name="Rabines A."/>
            <person name="Zheng H."/>
            <person name="Allen L.Z."/>
            <person name="Kuo A."/>
            <person name="Grigoriev I.V."/>
            <person name="Allen A.E."/>
            <person name="Hazlebeck D."/>
            <person name="Allen E.E."/>
        </authorList>
    </citation>
    <scope>NUCLEOTIDE SEQUENCE</scope>
    <source>
        <strain evidence="3">Hildebrandi</strain>
    </source>
</reference>
<comment type="caution">
    <text evidence="3">The sequence shown here is derived from an EMBL/GenBank/DDBJ whole genome shotgun (WGS) entry which is preliminary data.</text>
</comment>
<feature type="compositionally biased region" description="Basic residues" evidence="1">
    <location>
        <begin position="10"/>
        <end position="20"/>
    </location>
</feature>
<reference evidence="3" key="2">
    <citation type="submission" date="2021-04" db="EMBL/GenBank/DDBJ databases">
        <authorList>
            <person name="Podell S."/>
        </authorList>
    </citation>
    <scope>NUCLEOTIDE SEQUENCE</scope>
    <source>
        <strain evidence="3">Hildebrandi</strain>
    </source>
</reference>
<dbReference type="AlphaFoldDB" id="A0A9K3L7N6"/>
<keyword evidence="3" id="KW-0378">Hydrolase</keyword>
<dbReference type="InterPro" id="IPR004875">
    <property type="entry name" value="DDE_SF_endonuclease_dom"/>
</dbReference>
<keyword evidence="3" id="KW-0255">Endonuclease</keyword>
<feature type="region of interest" description="Disordered" evidence="1">
    <location>
        <begin position="149"/>
        <end position="170"/>
    </location>
</feature>
<gene>
    <name evidence="3" type="ORF">IV203_002067</name>
</gene>
<proteinExistence type="predicted"/>
<feature type="region of interest" description="Disordered" evidence="1">
    <location>
        <begin position="1"/>
        <end position="38"/>
    </location>
</feature>
<protein>
    <submittedName>
        <fullName evidence="3">DDE superfamily endonuclease</fullName>
    </submittedName>
</protein>
<feature type="compositionally biased region" description="Basic residues" evidence="1">
    <location>
        <begin position="151"/>
        <end position="167"/>
    </location>
</feature>
<keyword evidence="4" id="KW-1185">Reference proteome</keyword>
<feature type="region of interest" description="Disordered" evidence="1">
    <location>
        <begin position="202"/>
        <end position="256"/>
    </location>
</feature>
<keyword evidence="3" id="KW-0540">Nuclease</keyword>
<evidence type="ECO:0000313" key="3">
    <source>
        <dbReference type="EMBL" id="KAG7357379.1"/>
    </source>
</evidence>
<dbReference type="GO" id="GO:0006313">
    <property type="term" value="P:DNA transposition"/>
    <property type="evidence" value="ECO:0007669"/>
    <property type="project" value="InterPro"/>
</dbReference>
<accession>A0A9K3L7N6</accession>
<dbReference type="Pfam" id="PF01527">
    <property type="entry name" value="HTH_Tnp_1"/>
    <property type="match status" value="1"/>
</dbReference>
<dbReference type="InterPro" id="IPR050863">
    <property type="entry name" value="CenT-Element_Derived"/>
</dbReference>
<dbReference type="GO" id="GO:0004803">
    <property type="term" value="F:transposase activity"/>
    <property type="evidence" value="ECO:0007669"/>
    <property type="project" value="InterPro"/>
</dbReference>
<dbReference type="PANTHER" id="PTHR19303:SF73">
    <property type="entry name" value="PROTEIN PDC2"/>
    <property type="match status" value="1"/>
</dbReference>
<feature type="compositionally biased region" description="Basic and acidic residues" evidence="1">
    <location>
        <begin position="21"/>
        <end position="32"/>
    </location>
</feature>
<evidence type="ECO:0000313" key="4">
    <source>
        <dbReference type="Proteomes" id="UP000693970"/>
    </source>
</evidence>
<feature type="region of interest" description="Disordered" evidence="1">
    <location>
        <begin position="899"/>
        <end position="947"/>
    </location>
</feature>
<feature type="compositionally biased region" description="Polar residues" evidence="1">
    <location>
        <begin position="909"/>
        <end position="922"/>
    </location>
</feature>
<feature type="domain" description="DDE-1" evidence="2">
    <location>
        <begin position="468"/>
        <end position="572"/>
    </location>
</feature>
<dbReference type="GO" id="GO:0005634">
    <property type="term" value="C:nucleus"/>
    <property type="evidence" value="ECO:0007669"/>
    <property type="project" value="TreeGrafter"/>
</dbReference>